<dbReference type="PANTHER" id="PTHR43861">
    <property type="entry name" value="TRANS-ACONITATE 2-METHYLTRANSFERASE-RELATED"/>
    <property type="match status" value="1"/>
</dbReference>
<dbReference type="GO" id="GO:0008168">
    <property type="term" value="F:methyltransferase activity"/>
    <property type="evidence" value="ECO:0007669"/>
    <property type="project" value="UniProtKB-KW"/>
</dbReference>
<dbReference type="InterPro" id="IPR029063">
    <property type="entry name" value="SAM-dependent_MTases_sf"/>
</dbReference>
<dbReference type="InterPro" id="IPR041698">
    <property type="entry name" value="Methyltransf_25"/>
</dbReference>
<dbReference type="RefSeq" id="WP_138273590.1">
    <property type="nucleotide sequence ID" value="NZ_CP103143.1"/>
</dbReference>
<keyword evidence="1" id="KW-0808">Transferase</keyword>
<evidence type="ECO:0000256" key="1">
    <source>
        <dbReference type="ARBA" id="ARBA00022679"/>
    </source>
</evidence>
<proteinExistence type="predicted"/>
<dbReference type="Proteomes" id="UP001060104">
    <property type="component" value="Plasmid unnamed2"/>
</dbReference>
<accession>A0ABY5TNG0</accession>
<keyword evidence="4" id="KW-1185">Reference proteome</keyword>
<geneLocation type="plasmid" evidence="3 4">
    <name>unnamed2</name>
</geneLocation>
<organism evidence="3 4">
    <name type="scientific">Bacteroides faecis</name>
    <dbReference type="NCBI Taxonomy" id="674529"/>
    <lineage>
        <taxon>Bacteria</taxon>
        <taxon>Pseudomonadati</taxon>
        <taxon>Bacteroidota</taxon>
        <taxon>Bacteroidia</taxon>
        <taxon>Bacteroidales</taxon>
        <taxon>Bacteroidaceae</taxon>
        <taxon>Bacteroides</taxon>
    </lineage>
</organism>
<dbReference type="EMBL" id="CP103143">
    <property type="protein sequence ID" value="UVQ77665.1"/>
    <property type="molecule type" value="Genomic_DNA"/>
</dbReference>
<name>A0ABY5TNG0_9BACE</name>
<evidence type="ECO:0000259" key="2">
    <source>
        <dbReference type="Pfam" id="PF13649"/>
    </source>
</evidence>
<evidence type="ECO:0000313" key="4">
    <source>
        <dbReference type="Proteomes" id="UP001060104"/>
    </source>
</evidence>
<dbReference type="SUPFAM" id="SSF53335">
    <property type="entry name" value="S-adenosyl-L-methionine-dependent methyltransferases"/>
    <property type="match status" value="1"/>
</dbReference>
<evidence type="ECO:0000313" key="3">
    <source>
        <dbReference type="EMBL" id="UVQ77665.1"/>
    </source>
</evidence>
<dbReference type="GO" id="GO:0032259">
    <property type="term" value="P:methylation"/>
    <property type="evidence" value="ECO:0007669"/>
    <property type="project" value="UniProtKB-KW"/>
</dbReference>
<dbReference type="Pfam" id="PF13649">
    <property type="entry name" value="Methyltransf_25"/>
    <property type="match status" value="1"/>
</dbReference>
<reference evidence="3" key="1">
    <citation type="submission" date="2022-08" db="EMBL/GenBank/DDBJ databases">
        <title>Genome Sequencing of Bacteroides fragilis Group Isolates with Nanopore Technology.</title>
        <authorList>
            <person name="Tisza M.J."/>
            <person name="Smith D."/>
            <person name="Dekker J.P."/>
        </authorList>
    </citation>
    <scope>NUCLEOTIDE SEQUENCE</scope>
    <source>
        <strain evidence="3">BFG-527</strain>
        <plasmid evidence="3">unnamed2</plasmid>
    </source>
</reference>
<gene>
    <name evidence="3" type="ORF">NXY30_29345</name>
</gene>
<dbReference type="CDD" id="cd02440">
    <property type="entry name" value="AdoMet_MTases"/>
    <property type="match status" value="1"/>
</dbReference>
<feature type="domain" description="Methyltransferase" evidence="2">
    <location>
        <begin position="39"/>
        <end position="132"/>
    </location>
</feature>
<sequence>MQNRHLDRYTYFCESAQTSQDFYISYLGRFIDITSSSKVLEIGCGEGGNLLPFAQKGCAVVGIDVCISRINEAIDFFSRKDKAGKFICDDFFCLDIRDKFDIILIHDVIEHINLSQKKFFLIKAKSLLKENGVIFLGFPAWQMPFGGHQQICKNKIVSHLPFIHLLPSFLYKTVLKLFGENSGCIKELLSIKQTKITIELFEGIIAESNVNIVDRCLWFINPHYKQKFNLKPRRIWGILENIKYVRNFFCTSCFYIIK</sequence>
<protein>
    <submittedName>
        <fullName evidence="3">Class I SAM-dependent methyltransferase</fullName>
    </submittedName>
</protein>
<keyword evidence="3" id="KW-0614">Plasmid</keyword>
<dbReference type="PANTHER" id="PTHR43861:SF6">
    <property type="entry name" value="METHYLTRANSFERASE TYPE 11"/>
    <property type="match status" value="1"/>
</dbReference>
<keyword evidence="3" id="KW-0489">Methyltransferase</keyword>
<dbReference type="Gene3D" id="3.40.50.150">
    <property type="entry name" value="Vaccinia Virus protein VP39"/>
    <property type="match status" value="1"/>
</dbReference>